<gene>
    <name evidence="2" type="ORF">SPAPADRAFT_143682</name>
</gene>
<reference evidence="2 3" key="1">
    <citation type="journal article" date="2011" name="Proc. Natl. Acad. Sci. U.S.A.">
        <title>Comparative genomics of xylose-fermenting fungi for enhanced biofuel production.</title>
        <authorList>
            <person name="Wohlbach D.J."/>
            <person name="Kuo A."/>
            <person name="Sato T.K."/>
            <person name="Potts K.M."/>
            <person name="Salamov A.A."/>
            <person name="LaButti K.M."/>
            <person name="Sun H."/>
            <person name="Clum A."/>
            <person name="Pangilinan J.L."/>
            <person name="Lindquist E.A."/>
            <person name="Lucas S."/>
            <person name="Lapidus A."/>
            <person name="Jin M."/>
            <person name="Gunawan C."/>
            <person name="Balan V."/>
            <person name="Dale B.E."/>
            <person name="Jeffries T.W."/>
            <person name="Zinkel R."/>
            <person name="Barry K.W."/>
            <person name="Grigoriev I.V."/>
            <person name="Gasch A.P."/>
        </authorList>
    </citation>
    <scope>NUCLEOTIDE SEQUENCE [LARGE SCALE GENOMIC DNA]</scope>
    <source>
        <strain evidence="3">NRRL Y-27907 / 11-Y1</strain>
    </source>
</reference>
<dbReference type="Proteomes" id="UP000000709">
    <property type="component" value="Unassembled WGS sequence"/>
</dbReference>
<dbReference type="eggNOG" id="ENOG502SEQJ">
    <property type="taxonomic scope" value="Eukaryota"/>
</dbReference>
<dbReference type="OMA" id="KLEYFCS"/>
<dbReference type="InParanoid" id="G3AUF3"/>
<dbReference type="AlphaFoldDB" id="G3AUF3"/>
<evidence type="ECO:0000256" key="1">
    <source>
        <dbReference type="SAM" id="MobiDB-lite"/>
    </source>
</evidence>
<feature type="region of interest" description="Disordered" evidence="1">
    <location>
        <begin position="21"/>
        <end position="41"/>
    </location>
</feature>
<organism evidence="3">
    <name type="scientific">Spathaspora passalidarum (strain NRRL Y-27907 / 11-Y1)</name>
    <dbReference type="NCBI Taxonomy" id="619300"/>
    <lineage>
        <taxon>Eukaryota</taxon>
        <taxon>Fungi</taxon>
        <taxon>Dikarya</taxon>
        <taxon>Ascomycota</taxon>
        <taxon>Saccharomycotina</taxon>
        <taxon>Pichiomycetes</taxon>
        <taxon>Debaryomycetaceae</taxon>
        <taxon>Spathaspora</taxon>
    </lineage>
</organism>
<protein>
    <submittedName>
        <fullName evidence="2">Uncharacterized protein</fullName>
    </submittedName>
</protein>
<dbReference type="HOGENOM" id="CLU_1740255_0_0_1"/>
<dbReference type="GeneID" id="18870564"/>
<dbReference type="EMBL" id="GL996505">
    <property type="protein sequence ID" value="EGW30530.1"/>
    <property type="molecule type" value="Genomic_DNA"/>
</dbReference>
<proteinExistence type="predicted"/>
<dbReference type="KEGG" id="spaa:SPAPADRAFT_143682"/>
<dbReference type="OrthoDB" id="333486at2759"/>
<name>G3AUF3_SPAPN</name>
<dbReference type="RefSeq" id="XP_007377501.1">
    <property type="nucleotide sequence ID" value="XM_007377439.1"/>
</dbReference>
<sequence length="142" mass="16059">MAWLPFGNKDKSNAKVDLVQSPQIEQRSHQPMPTSDIDTTLNQISTPTSSIKVKDIQDTTDPKQAQAKITEFVQKDPWKTFIIDGEHNADQSIICTDTNDGKTCLKLGINSVKMFKVMQSLEYFCSLPNDVDATYFECRKIK</sequence>
<evidence type="ECO:0000313" key="2">
    <source>
        <dbReference type="EMBL" id="EGW30530.1"/>
    </source>
</evidence>
<accession>G3AUF3</accession>
<keyword evidence="3" id="KW-1185">Reference proteome</keyword>
<evidence type="ECO:0000313" key="3">
    <source>
        <dbReference type="Proteomes" id="UP000000709"/>
    </source>
</evidence>